<dbReference type="EMBL" id="KZ679272">
    <property type="protein sequence ID" value="PTB35884.1"/>
    <property type="molecule type" value="Genomic_DNA"/>
</dbReference>
<evidence type="ECO:0000256" key="3">
    <source>
        <dbReference type="ARBA" id="ARBA00022670"/>
    </source>
</evidence>
<dbReference type="STRING" id="1042311.A0A2T3YTP5"/>
<dbReference type="AlphaFoldDB" id="A0A2T3YTP5"/>
<keyword evidence="8" id="KW-1185">Reference proteome</keyword>
<dbReference type="OrthoDB" id="443318at2759"/>
<dbReference type="PROSITE" id="PS00131">
    <property type="entry name" value="CARBOXYPEPT_SER_SER"/>
    <property type="match status" value="1"/>
</dbReference>
<comment type="similarity">
    <text evidence="1 6">Belongs to the peptidase S10 family.</text>
</comment>
<evidence type="ECO:0000256" key="5">
    <source>
        <dbReference type="ARBA" id="ARBA00023180"/>
    </source>
</evidence>
<dbReference type="PANTHER" id="PTHR11802:SF479">
    <property type="entry name" value="CARBOXYPEPTIDASE"/>
    <property type="match status" value="1"/>
</dbReference>
<evidence type="ECO:0000256" key="4">
    <source>
        <dbReference type="ARBA" id="ARBA00022801"/>
    </source>
</evidence>
<evidence type="ECO:0000313" key="7">
    <source>
        <dbReference type="EMBL" id="PTB35884.1"/>
    </source>
</evidence>
<name>A0A2T3YTP5_TRIA4</name>
<dbReference type="InterPro" id="IPR029058">
    <property type="entry name" value="AB_hydrolase_fold"/>
</dbReference>
<dbReference type="Gene3D" id="3.40.50.1820">
    <property type="entry name" value="alpha/beta hydrolase"/>
    <property type="match status" value="1"/>
</dbReference>
<dbReference type="EC" id="3.4.16.-" evidence="6"/>
<feature type="signal peptide" evidence="6">
    <location>
        <begin position="1"/>
        <end position="18"/>
    </location>
</feature>
<dbReference type="InterPro" id="IPR018202">
    <property type="entry name" value="Ser_caboxypep_ser_AS"/>
</dbReference>
<feature type="chain" id="PRO_5015374335" description="Carboxypeptidase" evidence="6">
    <location>
        <begin position="19"/>
        <end position="564"/>
    </location>
</feature>
<evidence type="ECO:0000256" key="1">
    <source>
        <dbReference type="ARBA" id="ARBA00009431"/>
    </source>
</evidence>
<keyword evidence="2 6" id="KW-0121">Carboxypeptidase</keyword>
<dbReference type="Pfam" id="PF00450">
    <property type="entry name" value="Peptidase_S10"/>
    <property type="match status" value="1"/>
</dbReference>
<keyword evidence="5" id="KW-0325">Glycoprotein</keyword>
<dbReference type="GO" id="GO:0004185">
    <property type="term" value="F:serine-type carboxypeptidase activity"/>
    <property type="evidence" value="ECO:0007669"/>
    <property type="project" value="UniProtKB-UniRule"/>
</dbReference>
<dbReference type="GO" id="GO:0006508">
    <property type="term" value="P:proteolysis"/>
    <property type="evidence" value="ECO:0007669"/>
    <property type="project" value="UniProtKB-KW"/>
</dbReference>
<dbReference type="PANTHER" id="PTHR11802">
    <property type="entry name" value="SERINE PROTEASE FAMILY S10 SERINE CARBOXYPEPTIDASE"/>
    <property type="match status" value="1"/>
</dbReference>
<dbReference type="Proteomes" id="UP000240493">
    <property type="component" value="Unassembled WGS sequence"/>
</dbReference>
<evidence type="ECO:0000256" key="6">
    <source>
        <dbReference type="RuleBase" id="RU361156"/>
    </source>
</evidence>
<keyword evidence="4 6" id="KW-0378">Hydrolase</keyword>
<dbReference type="PRINTS" id="PR00724">
    <property type="entry name" value="CRBOXYPTASEC"/>
</dbReference>
<gene>
    <name evidence="7" type="ORF">M441DRAFT_31429</name>
</gene>
<proteinExistence type="inferred from homology"/>
<dbReference type="InterPro" id="IPR001563">
    <property type="entry name" value="Peptidase_S10"/>
</dbReference>
<accession>A0A2T3YTP5</accession>
<organism evidence="7 8">
    <name type="scientific">Trichoderma asperellum (strain ATCC 204424 / CBS 433.97 / NBRC 101777)</name>
    <dbReference type="NCBI Taxonomy" id="1042311"/>
    <lineage>
        <taxon>Eukaryota</taxon>
        <taxon>Fungi</taxon>
        <taxon>Dikarya</taxon>
        <taxon>Ascomycota</taxon>
        <taxon>Pezizomycotina</taxon>
        <taxon>Sordariomycetes</taxon>
        <taxon>Hypocreomycetidae</taxon>
        <taxon>Hypocreales</taxon>
        <taxon>Hypocreaceae</taxon>
        <taxon>Trichoderma</taxon>
    </lineage>
</organism>
<evidence type="ECO:0000313" key="8">
    <source>
        <dbReference type="Proteomes" id="UP000240493"/>
    </source>
</evidence>
<sequence length="564" mass="61791">MKLQWILGLLATACTVVAAPSANHSLGIPPLGLDNRAIGPAIPSLPDSGDRCDSQPQPEPRFYNSVTKGFYVNGTTLPEINFDVGESYAGNLPVSTKPGESDELFFWFFPTANKEHQNDKEIVIWLSGGPGCSSMLAILQENGPFSWQPGTLKPTPNPFSWHLLSNVVWIDQPVGTGYSKGEPSIKDEDELAEQFMGFWRNFVDTFGMHGWKVYIAGESYAGMYGPYISSHFIDAKDPEYYNMRGLLVYDGVMFDSIAQSSIPILPFINRYQDILPFDDLQLSKFRGIHEDCGFTDYFDKYLVFPPSGIQPGLIPGANNETCSNLWDTVRNMAWMANPCFNTYNIIDYCPFVNSVGANPVNNTNGSVPYFDRREVKIAIHASPSTDWVPCATKSVFLTNDSKEQSSVPPGLKQLPNVIDTTQNVILAAGGVDILVPLNGIVLGIQNMTWGGRLGFQYQPQDPFYVPDYGITRIPGGFTGYGSNLPASHGVLGTTHHERGLTLVATKLAGHQGPEFAPAAAFRHIEKLLGRVKSLSNTESFTLPGLRNISQPASTTLGKGTMPIP</sequence>
<keyword evidence="6" id="KW-0732">Signal</keyword>
<dbReference type="SUPFAM" id="SSF53474">
    <property type="entry name" value="alpha/beta-Hydrolases"/>
    <property type="match status" value="1"/>
</dbReference>
<protein>
    <recommendedName>
        <fullName evidence="6">Carboxypeptidase</fullName>
        <ecNumber evidence="6">3.4.16.-</ecNumber>
    </recommendedName>
</protein>
<reference evidence="7 8" key="1">
    <citation type="submission" date="2016-07" db="EMBL/GenBank/DDBJ databases">
        <title>Multiple horizontal gene transfer events from other fungi enriched the ability of initially mycotrophic Trichoderma (Ascomycota) to feed on dead plant biomass.</title>
        <authorList>
            <consortium name="DOE Joint Genome Institute"/>
            <person name="Aerts A."/>
            <person name="Atanasova L."/>
            <person name="Chenthamara K."/>
            <person name="Zhang J."/>
            <person name="Grujic M."/>
            <person name="Henrissat B."/>
            <person name="Kuo A."/>
            <person name="Salamov A."/>
            <person name="Lipzen A."/>
            <person name="Labutti K."/>
            <person name="Barry K."/>
            <person name="Miao Y."/>
            <person name="Rahimi M.J."/>
            <person name="Shen Q."/>
            <person name="Grigoriev I.V."/>
            <person name="Kubicek C.P."/>
            <person name="Druzhinina I.S."/>
        </authorList>
    </citation>
    <scope>NUCLEOTIDE SEQUENCE [LARGE SCALE GENOMIC DNA]</scope>
    <source>
        <strain evidence="7 8">CBS 433.97</strain>
    </source>
</reference>
<evidence type="ECO:0000256" key="2">
    <source>
        <dbReference type="ARBA" id="ARBA00022645"/>
    </source>
</evidence>
<keyword evidence="3 6" id="KW-0645">Protease</keyword>